<evidence type="ECO:0000313" key="2">
    <source>
        <dbReference type="Proteomes" id="UP001227268"/>
    </source>
</evidence>
<gene>
    <name evidence="1" type="ORF">QFC21_004266</name>
</gene>
<organism evidence="1 2">
    <name type="scientific">Naganishia friedmannii</name>
    <dbReference type="NCBI Taxonomy" id="89922"/>
    <lineage>
        <taxon>Eukaryota</taxon>
        <taxon>Fungi</taxon>
        <taxon>Dikarya</taxon>
        <taxon>Basidiomycota</taxon>
        <taxon>Agaricomycotina</taxon>
        <taxon>Tremellomycetes</taxon>
        <taxon>Filobasidiales</taxon>
        <taxon>Filobasidiaceae</taxon>
        <taxon>Naganishia</taxon>
    </lineage>
</organism>
<keyword evidence="2" id="KW-1185">Reference proteome</keyword>
<accession>A0ACC2VGU7</accession>
<protein>
    <submittedName>
        <fullName evidence="1">Uncharacterized protein</fullName>
    </submittedName>
</protein>
<sequence>MAAMFSAGDDSPIQTSQPSEIPRDAEYVFSIGGLDFEYSQEIDTALFQAREMLSPILAKMCPLVTKKGRKPLPATDWVRNSTKNRTHMAAIGSLALQSELIQLAEEDRCTELQRVYLMSCFGNAKLLGELVKLIIFGIPSATCNEPVESYARLITLLVGMTLGHLSLTIDDNHTTAHATQNKQKSKKGIKSKQNKAGKQHKEHSGSAQVRSSEQNRGQEVNGEQVQNPLPIAQGGGDSTLLAYFVARAAYITWTSEFLPHAMLSSRLSAILSLRHPVQEGEPANKLVQSMSFSETLAERMARETVMREVTERKDKEFVRGSLYGPSSSYDTSSADSSDVKEETSATAMQLRCELEEFLNFDVSPTKPNAFRDLMNVFIGRADEPESFGCTPLEKLICMECFRHLSLDSQEARVLNYLQYVDTPLEVPVHMVSPRDSRPDILQSQMAEPDDSGKRGVRLLSEGAVVRVYGDCASKAAKFRMWNELHKCFLETYMTKIALRGLSSGPAANASTDWTFPPVLKLIMRSHKPSGKNSSKQSKLSLIGFPASERASDE</sequence>
<comment type="caution">
    <text evidence="1">The sequence shown here is derived from an EMBL/GenBank/DDBJ whole genome shotgun (WGS) entry which is preliminary data.</text>
</comment>
<name>A0ACC2VGU7_9TREE</name>
<evidence type="ECO:0000313" key="1">
    <source>
        <dbReference type="EMBL" id="KAJ9098619.1"/>
    </source>
</evidence>
<dbReference type="EMBL" id="JASBWT010000014">
    <property type="protein sequence ID" value="KAJ9098619.1"/>
    <property type="molecule type" value="Genomic_DNA"/>
</dbReference>
<reference evidence="1" key="1">
    <citation type="submission" date="2023-04" db="EMBL/GenBank/DDBJ databases">
        <title>Draft Genome sequencing of Naganishia species isolated from polar environments using Oxford Nanopore Technology.</title>
        <authorList>
            <person name="Leo P."/>
            <person name="Venkateswaran K."/>
        </authorList>
    </citation>
    <scope>NUCLEOTIDE SEQUENCE</scope>
    <source>
        <strain evidence="1">MNA-CCFEE 5423</strain>
    </source>
</reference>
<dbReference type="Proteomes" id="UP001227268">
    <property type="component" value="Unassembled WGS sequence"/>
</dbReference>
<proteinExistence type="predicted"/>